<keyword evidence="6" id="KW-1185">Reference proteome</keyword>
<reference evidence="5 6" key="1">
    <citation type="submission" date="2019-06" db="EMBL/GenBank/DDBJ databases">
        <title>A chromosomal-level reference genome of Carpinus fangiana (Coryloideae, Betulaceae).</title>
        <authorList>
            <person name="Yang X."/>
            <person name="Wang Z."/>
            <person name="Zhang L."/>
            <person name="Hao G."/>
            <person name="Liu J."/>
            <person name="Yang Y."/>
        </authorList>
    </citation>
    <scope>NUCLEOTIDE SEQUENCE [LARGE SCALE GENOMIC DNA]</scope>
    <source>
        <strain evidence="5">Cfa_2016G</strain>
        <tissue evidence="5">Leaf</tissue>
    </source>
</reference>
<dbReference type="InterPro" id="IPR041118">
    <property type="entry name" value="Rx_N"/>
</dbReference>
<keyword evidence="2" id="KW-0547">Nucleotide-binding</keyword>
<evidence type="ECO:0000256" key="2">
    <source>
        <dbReference type="ARBA" id="ARBA00022741"/>
    </source>
</evidence>
<keyword evidence="1" id="KW-0677">Repeat</keyword>
<dbReference type="AlphaFoldDB" id="A0A5N6L5T8"/>
<dbReference type="Proteomes" id="UP000327013">
    <property type="component" value="Unassembled WGS sequence"/>
</dbReference>
<proteinExistence type="predicted"/>
<feature type="domain" description="Disease resistance N-terminal" evidence="4">
    <location>
        <begin position="5"/>
        <end position="68"/>
    </location>
</feature>
<protein>
    <recommendedName>
        <fullName evidence="4">Disease resistance N-terminal domain-containing protein</fullName>
    </recommendedName>
</protein>
<keyword evidence="3" id="KW-0611">Plant defense</keyword>
<evidence type="ECO:0000313" key="6">
    <source>
        <dbReference type="Proteomes" id="UP000327013"/>
    </source>
</evidence>
<dbReference type="OrthoDB" id="3027644at2759"/>
<dbReference type="GO" id="GO:0000166">
    <property type="term" value="F:nucleotide binding"/>
    <property type="evidence" value="ECO:0007669"/>
    <property type="project" value="UniProtKB-KW"/>
</dbReference>
<gene>
    <name evidence="5" type="ORF">FH972_027044</name>
</gene>
<sequence>MAEIAVTLLIDKLVQLLVQEAKLLKGVHREVVGISDKLESIKCFLKDVDERAKKGGDLQDGMKAWVKRGRQPFILKMF</sequence>
<dbReference type="GO" id="GO:0006952">
    <property type="term" value="P:defense response"/>
    <property type="evidence" value="ECO:0007669"/>
    <property type="project" value="UniProtKB-KW"/>
</dbReference>
<dbReference type="Pfam" id="PF18052">
    <property type="entry name" value="Rx_N"/>
    <property type="match status" value="1"/>
</dbReference>
<evidence type="ECO:0000256" key="1">
    <source>
        <dbReference type="ARBA" id="ARBA00022737"/>
    </source>
</evidence>
<dbReference type="CDD" id="cd14798">
    <property type="entry name" value="RX-CC_like"/>
    <property type="match status" value="1"/>
</dbReference>
<dbReference type="InterPro" id="IPR038005">
    <property type="entry name" value="RX-like_CC"/>
</dbReference>
<dbReference type="Gene3D" id="1.20.5.4130">
    <property type="match status" value="1"/>
</dbReference>
<comment type="caution">
    <text evidence="5">The sequence shown here is derived from an EMBL/GenBank/DDBJ whole genome shotgun (WGS) entry which is preliminary data.</text>
</comment>
<evidence type="ECO:0000259" key="4">
    <source>
        <dbReference type="Pfam" id="PF18052"/>
    </source>
</evidence>
<evidence type="ECO:0000256" key="3">
    <source>
        <dbReference type="ARBA" id="ARBA00022821"/>
    </source>
</evidence>
<accession>A0A5N6L5T8</accession>
<name>A0A5N6L5T8_9ROSI</name>
<organism evidence="5 6">
    <name type="scientific">Carpinus fangiana</name>
    <dbReference type="NCBI Taxonomy" id="176857"/>
    <lineage>
        <taxon>Eukaryota</taxon>
        <taxon>Viridiplantae</taxon>
        <taxon>Streptophyta</taxon>
        <taxon>Embryophyta</taxon>
        <taxon>Tracheophyta</taxon>
        <taxon>Spermatophyta</taxon>
        <taxon>Magnoliopsida</taxon>
        <taxon>eudicotyledons</taxon>
        <taxon>Gunneridae</taxon>
        <taxon>Pentapetalae</taxon>
        <taxon>rosids</taxon>
        <taxon>fabids</taxon>
        <taxon>Fagales</taxon>
        <taxon>Betulaceae</taxon>
        <taxon>Carpinus</taxon>
    </lineage>
</organism>
<dbReference type="EMBL" id="VIBQ01000228">
    <property type="protein sequence ID" value="KAB9546949.1"/>
    <property type="molecule type" value="Genomic_DNA"/>
</dbReference>
<evidence type="ECO:0000313" key="5">
    <source>
        <dbReference type="EMBL" id="KAB9546949.1"/>
    </source>
</evidence>